<keyword evidence="3" id="KW-0804">Transcription</keyword>
<evidence type="ECO:0000256" key="3">
    <source>
        <dbReference type="ARBA" id="ARBA00023163"/>
    </source>
</evidence>
<comment type="caution">
    <text evidence="5">The sequence shown here is derived from an EMBL/GenBank/DDBJ whole genome shotgun (WGS) entry which is preliminary data.</text>
</comment>
<protein>
    <submittedName>
        <fullName evidence="5">DNA-binding CsgD family transcriptional regulator</fullName>
    </submittedName>
</protein>
<evidence type="ECO:0000256" key="2">
    <source>
        <dbReference type="ARBA" id="ARBA00023125"/>
    </source>
</evidence>
<organism evidence="5 6">
    <name type="scientific">Prescottella agglutinans</name>
    <dbReference type="NCBI Taxonomy" id="1644129"/>
    <lineage>
        <taxon>Bacteria</taxon>
        <taxon>Bacillati</taxon>
        <taxon>Actinomycetota</taxon>
        <taxon>Actinomycetes</taxon>
        <taxon>Mycobacteriales</taxon>
        <taxon>Nocardiaceae</taxon>
        <taxon>Prescottella</taxon>
    </lineage>
</organism>
<sequence length="355" mass="37710">MRNVRAAVTIRAPPRDHGPGPACDVGHTLVMDVASDRLQAALRLRSAVESVSAEAGTTDISVARILFELADAVPYQNAALSWWDPVAGTHRTSASLGYRTDSIDVVNSCLQLHPMFTQLREQGLPMRLFDVPEPMRTGPVFESIFFHKYSDGLSQCLHARDGRYIGMLNMSTTGEHRFDELSVVTVTLLSNVLAEALDPLARRVPSPPRVGPADVALVVAADGSVRAMTADAPVGLFGAGTPGGRLAREVAAADQSAEFVFVGAGSVLRVRMDPARSGGTLVVCRPDDPPMELTAREAEVLALLPTGASNSAIATRLRIGAATVATHLERILRKIDAPNRTAAAATAARWGLTPI</sequence>
<evidence type="ECO:0000313" key="5">
    <source>
        <dbReference type="EMBL" id="MDH6282579.1"/>
    </source>
</evidence>
<dbReference type="Proteomes" id="UP001160334">
    <property type="component" value="Unassembled WGS sequence"/>
</dbReference>
<dbReference type="SUPFAM" id="SSF55781">
    <property type="entry name" value="GAF domain-like"/>
    <property type="match status" value="1"/>
</dbReference>
<feature type="domain" description="HTH luxR-type" evidence="4">
    <location>
        <begin position="286"/>
        <end position="351"/>
    </location>
</feature>
<evidence type="ECO:0000256" key="1">
    <source>
        <dbReference type="ARBA" id="ARBA00023015"/>
    </source>
</evidence>
<dbReference type="SUPFAM" id="SSF46894">
    <property type="entry name" value="C-terminal effector domain of the bipartite response regulators"/>
    <property type="match status" value="1"/>
</dbReference>
<dbReference type="CDD" id="cd06170">
    <property type="entry name" value="LuxR_C_like"/>
    <property type="match status" value="1"/>
</dbReference>
<keyword evidence="2 5" id="KW-0238">DNA-binding</keyword>
<dbReference type="Pfam" id="PF00196">
    <property type="entry name" value="GerE"/>
    <property type="match status" value="1"/>
</dbReference>
<dbReference type="InterPro" id="IPR036388">
    <property type="entry name" value="WH-like_DNA-bd_sf"/>
</dbReference>
<reference evidence="5 6" key="1">
    <citation type="submission" date="2023-04" db="EMBL/GenBank/DDBJ databases">
        <title>Forest soil microbial communities from Buena Vista Peninsula, Colon Province, Panama.</title>
        <authorList>
            <person name="Bouskill N."/>
        </authorList>
    </citation>
    <scope>NUCLEOTIDE SEQUENCE [LARGE SCALE GENOMIC DNA]</scope>
    <source>
        <strain evidence="5 6">CFH S0262</strain>
    </source>
</reference>
<dbReference type="PROSITE" id="PS50043">
    <property type="entry name" value="HTH_LUXR_2"/>
    <property type="match status" value="1"/>
</dbReference>
<dbReference type="PANTHER" id="PTHR44688:SF16">
    <property type="entry name" value="DNA-BINDING TRANSCRIPTIONAL ACTIVATOR DEVR_DOSR"/>
    <property type="match status" value="1"/>
</dbReference>
<keyword evidence="1" id="KW-0805">Transcription regulation</keyword>
<dbReference type="Gene3D" id="1.10.10.10">
    <property type="entry name" value="Winged helix-like DNA-binding domain superfamily/Winged helix DNA-binding domain"/>
    <property type="match status" value="1"/>
</dbReference>
<proteinExistence type="predicted"/>
<gene>
    <name evidence="5" type="ORF">M2280_003810</name>
</gene>
<keyword evidence="6" id="KW-1185">Reference proteome</keyword>
<dbReference type="EMBL" id="JARXVC010000010">
    <property type="protein sequence ID" value="MDH6282579.1"/>
    <property type="molecule type" value="Genomic_DNA"/>
</dbReference>
<evidence type="ECO:0000259" key="4">
    <source>
        <dbReference type="PROSITE" id="PS50043"/>
    </source>
</evidence>
<dbReference type="GO" id="GO:0003677">
    <property type="term" value="F:DNA binding"/>
    <property type="evidence" value="ECO:0007669"/>
    <property type="project" value="UniProtKB-KW"/>
</dbReference>
<dbReference type="InterPro" id="IPR016032">
    <property type="entry name" value="Sig_transdc_resp-reg_C-effctor"/>
</dbReference>
<evidence type="ECO:0000313" key="6">
    <source>
        <dbReference type="Proteomes" id="UP001160334"/>
    </source>
</evidence>
<dbReference type="PRINTS" id="PR00038">
    <property type="entry name" value="HTHLUXR"/>
</dbReference>
<dbReference type="SMART" id="SM00421">
    <property type="entry name" value="HTH_LUXR"/>
    <property type="match status" value="1"/>
</dbReference>
<dbReference type="PROSITE" id="PS00622">
    <property type="entry name" value="HTH_LUXR_1"/>
    <property type="match status" value="1"/>
</dbReference>
<dbReference type="PANTHER" id="PTHR44688">
    <property type="entry name" value="DNA-BINDING TRANSCRIPTIONAL ACTIVATOR DEVR_DOSR"/>
    <property type="match status" value="1"/>
</dbReference>
<name>A0ABT6MGS5_9NOCA</name>
<accession>A0ABT6MGS5</accession>
<dbReference type="InterPro" id="IPR000792">
    <property type="entry name" value="Tscrpt_reg_LuxR_C"/>
</dbReference>